<dbReference type="PRINTS" id="PR01438">
    <property type="entry name" value="UNVRSLSTRESS"/>
</dbReference>
<dbReference type="EMBL" id="CP113836">
    <property type="protein sequence ID" value="WAL69407.1"/>
    <property type="molecule type" value="Genomic_DNA"/>
</dbReference>
<accession>A0ABY7BAL2</accession>
<dbReference type="InterPro" id="IPR014729">
    <property type="entry name" value="Rossmann-like_a/b/a_fold"/>
</dbReference>
<dbReference type="RefSeq" id="WP_268759492.1">
    <property type="nucleotide sequence ID" value="NZ_CP113836.1"/>
</dbReference>
<dbReference type="Proteomes" id="UP001163203">
    <property type="component" value="Chromosome"/>
</dbReference>
<reference evidence="3" key="1">
    <citation type="submission" date="2022-11" db="EMBL/GenBank/DDBJ databases">
        <authorList>
            <person name="Mo P."/>
        </authorList>
    </citation>
    <scope>NUCLEOTIDE SEQUENCE</scope>
    <source>
        <strain evidence="3">HUAS 11-8</strain>
    </source>
</reference>
<gene>
    <name evidence="3" type="ORF">ORV05_17070</name>
</gene>
<keyword evidence="4" id="KW-1185">Reference proteome</keyword>
<sequence>MTDSDFAPVQGGPPVVVGVDGSATSAAALRWAVAEAAATGRVVRAVAAWTYVPAVDPGGVVAPIDEVAAMHGRALDDFVRETVGERPGAPVRADLVEGDPADALVKASAEASLLVLGSHGRGRLLSALLGSVSAQCLRRAACPVVIISPEVAGEKHEHGTGLRAAAETPGPLL</sequence>
<dbReference type="SUPFAM" id="SSF52402">
    <property type="entry name" value="Adenine nucleotide alpha hydrolases-like"/>
    <property type="match status" value="1"/>
</dbReference>
<comment type="similarity">
    <text evidence="1">Belongs to the universal stress protein A family.</text>
</comment>
<name>A0ABY7BAL2_9PSEU</name>
<dbReference type="InterPro" id="IPR006016">
    <property type="entry name" value="UspA"/>
</dbReference>
<feature type="domain" description="UspA" evidence="2">
    <location>
        <begin position="15"/>
        <end position="147"/>
    </location>
</feature>
<evidence type="ECO:0000259" key="2">
    <source>
        <dbReference type="Pfam" id="PF00582"/>
    </source>
</evidence>
<dbReference type="PANTHER" id="PTHR46553">
    <property type="entry name" value="ADENINE NUCLEOTIDE ALPHA HYDROLASES-LIKE SUPERFAMILY PROTEIN"/>
    <property type="match status" value="1"/>
</dbReference>
<evidence type="ECO:0000313" key="3">
    <source>
        <dbReference type="EMBL" id="WAL69407.1"/>
    </source>
</evidence>
<dbReference type="PANTHER" id="PTHR46553:SF3">
    <property type="entry name" value="ADENINE NUCLEOTIDE ALPHA HYDROLASES-LIKE SUPERFAMILY PROTEIN"/>
    <property type="match status" value="1"/>
</dbReference>
<organism evidence="3 4">
    <name type="scientific">Amycolatopsis cynarae</name>
    <dbReference type="NCBI Taxonomy" id="2995223"/>
    <lineage>
        <taxon>Bacteria</taxon>
        <taxon>Bacillati</taxon>
        <taxon>Actinomycetota</taxon>
        <taxon>Actinomycetes</taxon>
        <taxon>Pseudonocardiales</taxon>
        <taxon>Pseudonocardiaceae</taxon>
        <taxon>Amycolatopsis</taxon>
    </lineage>
</organism>
<dbReference type="Pfam" id="PF00582">
    <property type="entry name" value="Usp"/>
    <property type="match status" value="1"/>
</dbReference>
<evidence type="ECO:0000313" key="4">
    <source>
        <dbReference type="Proteomes" id="UP001163203"/>
    </source>
</evidence>
<proteinExistence type="inferred from homology"/>
<dbReference type="Gene3D" id="3.40.50.620">
    <property type="entry name" value="HUPs"/>
    <property type="match status" value="1"/>
</dbReference>
<dbReference type="CDD" id="cd23659">
    <property type="entry name" value="USP_At3g01520-like"/>
    <property type="match status" value="1"/>
</dbReference>
<dbReference type="InterPro" id="IPR006015">
    <property type="entry name" value="Universal_stress_UspA"/>
</dbReference>
<protein>
    <submittedName>
        <fullName evidence="3">Universal stress protein</fullName>
    </submittedName>
</protein>
<evidence type="ECO:0000256" key="1">
    <source>
        <dbReference type="ARBA" id="ARBA00008791"/>
    </source>
</evidence>